<dbReference type="PANTHER" id="PTHR31649:SF1">
    <property type="entry name" value="FARNESOIC ACID O-METHYL TRANSFERASE DOMAIN-CONTAINING PROTEIN"/>
    <property type="match status" value="1"/>
</dbReference>
<dbReference type="Proteomes" id="UP000677054">
    <property type="component" value="Unassembled WGS sequence"/>
</dbReference>
<evidence type="ECO:0000313" key="2">
    <source>
        <dbReference type="Proteomes" id="UP000677054"/>
    </source>
</evidence>
<gene>
    <name evidence="1" type="ORF">DSTB1V02_LOCUS6036</name>
</gene>
<keyword evidence="2" id="KW-1185">Reference proteome</keyword>
<proteinExistence type="predicted"/>
<dbReference type="InterPro" id="IPR006616">
    <property type="entry name" value="DM9_repeat"/>
</dbReference>
<evidence type="ECO:0000313" key="1">
    <source>
        <dbReference type="EMBL" id="CAD7246179.1"/>
    </source>
</evidence>
<dbReference type="EMBL" id="LR900578">
    <property type="protein sequence ID" value="CAD7246179.1"/>
    <property type="molecule type" value="Genomic_DNA"/>
</dbReference>
<name>A0A7R8XAX1_9CRUS</name>
<dbReference type="PANTHER" id="PTHR31649">
    <property type="entry name" value="AGAP009604-PA"/>
    <property type="match status" value="1"/>
</dbReference>
<protein>
    <submittedName>
        <fullName evidence="1">Uncharacterized protein</fullName>
    </submittedName>
</protein>
<dbReference type="OrthoDB" id="1925699at2759"/>
<dbReference type="AlphaFoldDB" id="A0A7R8XAX1"/>
<reference evidence="1" key="1">
    <citation type="submission" date="2020-11" db="EMBL/GenBank/DDBJ databases">
        <authorList>
            <person name="Tran Van P."/>
        </authorList>
    </citation>
    <scope>NUCLEOTIDE SEQUENCE</scope>
</reference>
<organism evidence="1">
    <name type="scientific">Darwinula stevensoni</name>
    <dbReference type="NCBI Taxonomy" id="69355"/>
    <lineage>
        <taxon>Eukaryota</taxon>
        <taxon>Metazoa</taxon>
        <taxon>Ecdysozoa</taxon>
        <taxon>Arthropoda</taxon>
        <taxon>Crustacea</taxon>
        <taxon>Oligostraca</taxon>
        <taxon>Ostracoda</taxon>
        <taxon>Podocopa</taxon>
        <taxon>Podocopida</taxon>
        <taxon>Darwinulocopina</taxon>
        <taxon>Darwinuloidea</taxon>
        <taxon>Darwinulidae</taxon>
        <taxon>Darwinula</taxon>
    </lineage>
</organism>
<dbReference type="EMBL" id="CAJPEV010001061">
    <property type="protein sequence ID" value="CAG0890462.1"/>
    <property type="molecule type" value="Genomic_DNA"/>
</dbReference>
<accession>A0A7R8XAX1</accession>
<dbReference type="SMART" id="SM00696">
    <property type="entry name" value="DM9"/>
    <property type="match status" value="2"/>
</dbReference>
<sequence length="374" mass="41117">MSIYDCLSTALTTGNINYAWWVDRHGEPQYYWDGSKAGQHICNCGIVGNCSDFNLPCNCDAEFPQWVSDSGAITNETALPITKLRFGGQQFEAQKANYTLGGLACKGKTPPPDNPAESCSSLRLAGNTHPGYYLINPKKGRLDVVMCRMDLEETDPKFQLETSARIAGAGFLHGKITPLEYPTQSCSSLRQAGNAHPGYYLISTKNRLNVVMCRMDLEETDPKFQVETGAYIADLYHLTHPRGLPLQGVGAVACGFEAETHYVARAPHGDDVLPGKLVPSHRTTYVSYGGKEYAKSHYQVLVSDEQEKLVWLPGSNGSIPSGALQGGINEWSEPVYIGRSTCLLKARKGDETKLRKTKRVEKKPVLCSSQKFDP</sequence>
<dbReference type="Pfam" id="PF11901">
    <property type="entry name" value="DM9"/>
    <property type="match status" value="1"/>
</dbReference>